<evidence type="ECO:0000256" key="4">
    <source>
        <dbReference type="ARBA" id="ARBA00022989"/>
    </source>
</evidence>
<evidence type="ECO:0000256" key="9">
    <source>
        <dbReference type="ARBA" id="ARBA00093336"/>
    </source>
</evidence>
<feature type="transmembrane region" description="Helical" evidence="13">
    <location>
        <begin position="508"/>
        <end position="526"/>
    </location>
</feature>
<evidence type="ECO:0000256" key="8">
    <source>
        <dbReference type="ARBA" id="ARBA00083563"/>
    </source>
</evidence>
<feature type="transmembrane region" description="Helical" evidence="13">
    <location>
        <begin position="419"/>
        <end position="439"/>
    </location>
</feature>
<gene>
    <name evidence="14" type="ORF">V9T40_010084</name>
</gene>
<keyword evidence="4 13" id="KW-1133">Transmembrane helix</keyword>
<feature type="transmembrane region" description="Helical" evidence="13">
    <location>
        <begin position="538"/>
        <end position="560"/>
    </location>
</feature>
<comment type="caution">
    <text evidence="14">The sequence shown here is derived from an EMBL/GenBank/DDBJ whole genome shotgun (WGS) entry which is preliminary data.</text>
</comment>
<reference evidence="14 15" key="1">
    <citation type="submission" date="2024-03" db="EMBL/GenBank/DDBJ databases">
        <title>Adaptation during the transition from Ophiocordyceps entomopathogen to insect associate is accompanied by gene loss and intensified selection.</title>
        <authorList>
            <person name="Ward C.M."/>
            <person name="Onetto C.A."/>
            <person name="Borneman A.R."/>
        </authorList>
    </citation>
    <scope>NUCLEOTIDE SEQUENCE [LARGE SCALE GENOMIC DNA]</scope>
    <source>
        <strain evidence="14">AWRI1</strain>
        <tissue evidence="14">Single Adult Female</tissue>
    </source>
</reference>
<dbReference type="GO" id="GO:0042765">
    <property type="term" value="C:GPI-anchor transamidase complex"/>
    <property type="evidence" value="ECO:0007669"/>
    <property type="project" value="InterPro"/>
</dbReference>
<protein>
    <recommendedName>
        <fullName evidence="11">GPI-anchor transamidase component GPAA1</fullName>
    </recommendedName>
    <alternativeName>
        <fullName evidence="8">GAA1 protein homolog</fullName>
    </alternativeName>
    <alternativeName>
        <fullName evidence="12">Glycosylphosphatidylinositol anchor attachment 1 protein</fullName>
    </alternativeName>
</protein>
<dbReference type="EMBL" id="JBBCAQ010000017">
    <property type="protein sequence ID" value="KAK7597859.1"/>
    <property type="molecule type" value="Genomic_DNA"/>
</dbReference>
<evidence type="ECO:0000256" key="12">
    <source>
        <dbReference type="ARBA" id="ARBA00093661"/>
    </source>
</evidence>
<evidence type="ECO:0000256" key="11">
    <source>
        <dbReference type="ARBA" id="ARBA00093619"/>
    </source>
</evidence>
<feature type="transmembrane region" description="Helical" evidence="13">
    <location>
        <begin position="377"/>
        <end position="398"/>
    </location>
</feature>
<evidence type="ECO:0000256" key="3">
    <source>
        <dbReference type="ARBA" id="ARBA00022824"/>
    </source>
</evidence>
<comment type="subunit">
    <text evidence="10">Heteropentamer. Part of the GPI-anchor transamidase complex, consisting of PIGK, PIGT, PIGS, PIGU and GAA1. Interacts with PIGK.</text>
</comment>
<keyword evidence="15" id="KW-1185">Reference proteome</keyword>
<comment type="subcellular location">
    <subcellularLocation>
        <location evidence="1">Endoplasmic reticulum membrane</location>
        <topology evidence="1">Multi-pass membrane protein</topology>
    </subcellularLocation>
</comment>
<dbReference type="InterPro" id="IPR007246">
    <property type="entry name" value="Gaa1"/>
</dbReference>
<name>A0AAN9Y592_9HEMI</name>
<organism evidence="14 15">
    <name type="scientific">Parthenolecanium corni</name>
    <dbReference type="NCBI Taxonomy" id="536013"/>
    <lineage>
        <taxon>Eukaryota</taxon>
        <taxon>Metazoa</taxon>
        <taxon>Ecdysozoa</taxon>
        <taxon>Arthropoda</taxon>
        <taxon>Hexapoda</taxon>
        <taxon>Insecta</taxon>
        <taxon>Pterygota</taxon>
        <taxon>Neoptera</taxon>
        <taxon>Paraneoptera</taxon>
        <taxon>Hemiptera</taxon>
        <taxon>Sternorrhyncha</taxon>
        <taxon>Coccoidea</taxon>
        <taxon>Coccidae</taxon>
        <taxon>Parthenolecanium</taxon>
    </lineage>
</organism>
<dbReference type="Proteomes" id="UP001367676">
    <property type="component" value="Unassembled WGS sequence"/>
</dbReference>
<sequence length="630" mass="71444">MGLLTDPTNDENTKKTFIVKYHSKICILMVFCSVTWLCFLAHDNFSAGTYFSENALLPGLVQGDYSEESEAQALYAEIQDEAQKYPYSIPDEWIRDKFQELYLEAYIQNFTLNNPLKEKLKFVGSNVYGILRAPRSASLEALVLSVPYRSPSSVYPSTLPGLALMFSLAKFFRRQKYWAKDIIFLVTEHEQLGVQAWLDAYHGTMSGMKGVLEYGLLEEHSGSIQAALNLEVHSPRISHIDVKLAGLNGQVPNLDLVNLVHRICSKEGVLNTFFNKDSKRGARFSTWNHKLRTMLEMIGSQATGVPDGNHGLFHRFGIEAVTIEGHSKVGRGGHTFYHMGRVLEGLFRSLNNLLERFHQSYFFYLLPSTDRYISIGYYMPSLALAVSALYLKSFATWLKLHMNDDGKKIKKKSLKAPKNLNIMIVSAIMLSTHAVGAFIMPAGNYLVKKLPWSSEVSLLYSYIAISVISALVLAVVMSKYTRKGNWILLNVVCLNEFATFLLCVSMHNFSFGFVATLIYVLPSLWISAANNRWYKKIVWLFFHPLAVIYFLTLGFTVYTFDELTIKEILLKSIEAMQHLIALNVTDAMVYGNWTFVVINVVILSTWLSFWSLMFASSEERDVGVEKEKAE</sequence>
<dbReference type="PIRSF" id="PIRSF036762">
    <property type="entry name" value="GAA1"/>
    <property type="match status" value="1"/>
</dbReference>
<evidence type="ECO:0000256" key="6">
    <source>
        <dbReference type="ARBA" id="ARBA00023157"/>
    </source>
</evidence>
<evidence type="ECO:0000256" key="1">
    <source>
        <dbReference type="ARBA" id="ARBA00004477"/>
    </source>
</evidence>
<comment type="function">
    <text evidence="9">Component of the glycosylphosphatidylinositol-anchor (GPI-anchor) transamidase (GPI-T) complex that catalyzes the formation of the linkage between a proprotein and a GPI-anchor and participates in GPI anchored protein biosynthesis. Binds GPI-anchor.</text>
</comment>
<feature type="transmembrane region" description="Helical" evidence="13">
    <location>
        <begin position="21"/>
        <end position="42"/>
    </location>
</feature>
<accession>A0AAN9Y592</accession>
<evidence type="ECO:0000256" key="13">
    <source>
        <dbReference type="SAM" id="Phobius"/>
    </source>
</evidence>
<dbReference type="AlphaFoldDB" id="A0AAN9Y592"/>
<dbReference type="Gene3D" id="3.40.630.10">
    <property type="entry name" value="Zn peptidases"/>
    <property type="match status" value="1"/>
</dbReference>
<evidence type="ECO:0000313" key="15">
    <source>
        <dbReference type="Proteomes" id="UP001367676"/>
    </source>
</evidence>
<evidence type="ECO:0000256" key="10">
    <source>
        <dbReference type="ARBA" id="ARBA00093557"/>
    </source>
</evidence>
<dbReference type="Pfam" id="PF04114">
    <property type="entry name" value="Gaa1"/>
    <property type="match status" value="1"/>
</dbReference>
<keyword evidence="3" id="KW-0256">Endoplasmic reticulum</keyword>
<keyword evidence="7" id="KW-0325">Glycoprotein</keyword>
<keyword evidence="2 13" id="KW-0812">Transmembrane</keyword>
<feature type="transmembrane region" description="Helical" evidence="13">
    <location>
        <begin position="484"/>
        <end position="502"/>
    </location>
</feature>
<keyword evidence="6" id="KW-1015">Disulfide bond</keyword>
<dbReference type="GO" id="GO:0016255">
    <property type="term" value="P:attachment of GPI anchor to protein"/>
    <property type="evidence" value="ECO:0007669"/>
    <property type="project" value="TreeGrafter"/>
</dbReference>
<evidence type="ECO:0000256" key="5">
    <source>
        <dbReference type="ARBA" id="ARBA00023136"/>
    </source>
</evidence>
<feature type="transmembrane region" description="Helical" evidence="13">
    <location>
        <begin position="459"/>
        <end position="477"/>
    </location>
</feature>
<evidence type="ECO:0000313" key="14">
    <source>
        <dbReference type="EMBL" id="KAK7597859.1"/>
    </source>
</evidence>
<proteinExistence type="predicted"/>
<dbReference type="FunFam" id="3.40.630.10:FF:000047">
    <property type="entry name" value="Glycosylphosphatidylinositol anchor attachment 1 protein"/>
    <property type="match status" value="1"/>
</dbReference>
<keyword evidence="5 13" id="KW-0472">Membrane</keyword>
<dbReference type="PANTHER" id="PTHR13304">
    <property type="entry name" value="GLYCOSYLPHOSPHATIDYLINOSITOL ANCHOR ATTACHMENT 1 PROTEIN"/>
    <property type="match status" value="1"/>
</dbReference>
<evidence type="ECO:0000256" key="2">
    <source>
        <dbReference type="ARBA" id="ARBA00022692"/>
    </source>
</evidence>
<evidence type="ECO:0000256" key="7">
    <source>
        <dbReference type="ARBA" id="ARBA00023180"/>
    </source>
</evidence>
<dbReference type="PANTHER" id="PTHR13304:SF0">
    <property type="entry name" value="GLYCOSYLPHOSPHATIDYLINOSITOL ANCHOR ATTACHMENT 1 PROTEIN"/>
    <property type="match status" value="1"/>
</dbReference>
<feature type="transmembrane region" description="Helical" evidence="13">
    <location>
        <begin position="593"/>
        <end position="615"/>
    </location>
</feature>